<dbReference type="Gene3D" id="1.20.120.1220">
    <property type="match status" value="1"/>
</dbReference>
<dbReference type="EMBL" id="ATHJ01000116">
    <property type="protein sequence ID" value="EPR34352.1"/>
    <property type="molecule type" value="Genomic_DNA"/>
</dbReference>
<comment type="caution">
    <text evidence="4">The sequence shown here is derived from an EMBL/GenBank/DDBJ whole genome shotgun (WGS) entry which is preliminary data.</text>
</comment>
<organism evidence="4 5">
    <name type="scientific">Desulfococcus multivorans DSM 2059</name>
    <dbReference type="NCBI Taxonomy" id="1121405"/>
    <lineage>
        <taxon>Bacteria</taxon>
        <taxon>Pseudomonadati</taxon>
        <taxon>Thermodesulfobacteriota</taxon>
        <taxon>Desulfobacteria</taxon>
        <taxon>Desulfobacterales</taxon>
        <taxon>Desulfococcaceae</taxon>
        <taxon>Desulfococcus</taxon>
    </lineage>
</organism>
<gene>
    <name evidence="4" type="ORF">dsmv_0818</name>
</gene>
<dbReference type="Proteomes" id="UP000014977">
    <property type="component" value="Unassembled WGS sequence"/>
</dbReference>
<dbReference type="STRING" id="897.B2D07_09740"/>
<feature type="transmembrane region" description="Helical" evidence="2">
    <location>
        <begin position="102"/>
        <end position="120"/>
    </location>
</feature>
<dbReference type="eggNOG" id="COG1989">
    <property type="taxonomic scope" value="Bacteria"/>
</dbReference>
<feature type="transmembrane region" description="Helical" evidence="2">
    <location>
        <begin position="7"/>
        <end position="24"/>
    </location>
</feature>
<dbReference type="AlphaFoldDB" id="S7TB41"/>
<sequence length="186" mass="19987">MTHTIENMILISCLGCMLLFAALIDLKSRKIPNLITLPSILTALIYHSAVNGMDGFIFGLAGMFVGIALMILPYLLGGAGAGDAKLLGAIGAVIGVHNVLQAFIYIAFTGLGSLILLLIFKRKQYGIYFMRHIIMIKAVLYTGKIFHVPALPEETQASKISYGAIIALGTIVYIVFQATGNNLITI</sequence>
<keyword evidence="5" id="KW-1185">Reference proteome</keyword>
<dbReference type="RefSeq" id="WP_020878172.1">
    <property type="nucleotide sequence ID" value="NZ_ATHJ01000116.1"/>
</dbReference>
<evidence type="ECO:0000259" key="3">
    <source>
        <dbReference type="Pfam" id="PF01478"/>
    </source>
</evidence>
<evidence type="ECO:0000313" key="5">
    <source>
        <dbReference type="Proteomes" id="UP000014977"/>
    </source>
</evidence>
<dbReference type="PANTHER" id="PTHR30487:SF0">
    <property type="entry name" value="PREPILIN LEADER PEPTIDASE_N-METHYLTRANSFERASE-RELATED"/>
    <property type="match status" value="1"/>
</dbReference>
<feature type="transmembrane region" description="Helical" evidence="2">
    <location>
        <begin position="162"/>
        <end position="184"/>
    </location>
</feature>
<reference evidence="4 5" key="1">
    <citation type="journal article" date="2013" name="Genome Announc.">
        <title>Draft genome sequences for three mercury-methylating, sulfate-reducing bacteria.</title>
        <authorList>
            <person name="Brown S.D."/>
            <person name="Hurt R.A.Jr."/>
            <person name="Gilmour C.C."/>
            <person name="Elias D.A."/>
        </authorList>
    </citation>
    <scope>NUCLEOTIDE SEQUENCE [LARGE SCALE GENOMIC DNA]</scope>
    <source>
        <strain evidence="4 5">DSM 2059</strain>
    </source>
</reference>
<evidence type="ECO:0000256" key="1">
    <source>
        <dbReference type="ARBA" id="ARBA00005801"/>
    </source>
</evidence>
<dbReference type="GO" id="GO:0004190">
    <property type="term" value="F:aspartic-type endopeptidase activity"/>
    <property type="evidence" value="ECO:0007669"/>
    <property type="project" value="InterPro"/>
</dbReference>
<evidence type="ECO:0000256" key="2">
    <source>
        <dbReference type="SAM" id="Phobius"/>
    </source>
</evidence>
<dbReference type="Pfam" id="PF01478">
    <property type="entry name" value="Peptidase_A24"/>
    <property type="match status" value="1"/>
</dbReference>
<feature type="transmembrane region" description="Helical" evidence="2">
    <location>
        <begin position="30"/>
        <end position="49"/>
    </location>
</feature>
<feature type="transmembrane region" description="Helical" evidence="2">
    <location>
        <begin position="56"/>
        <end position="76"/>
    </location>
</feature>
<dbReference type="OrthoDB" id="5508079at2"/>
<evidence type="ECO:0000313" key="4">
    <source>
        <dbReference type="EMBL" id="EPR34352.1"/>
    </source>
</evidence>
<dbReference type="PANTHER" id="PTHR30487">
    <property type="entry name" value="TYPE 4 PREPILIN-LIKE PROTEINS LEADER PEPTIDE-PROCESSING ENZYME"/>
    <property type="match status" value="1"/>
</dbReference>
<dbReference type="GO" id="GO:0006465">
    <property type="term" value="P:signal peptide processing"/>
    <property type="evidence" value="ECO:0007669"/>
    <property type="project" value="TreeGrafter"/>
</dbReference>
<proteinExistence type="inferred from homology"/>
<dbReference type="InterPro" id="IPR000045">
    <property type="entry name" value="Prepilin_IV_endopep_pep"/>
</dbReference>
<accession>S7TB41</accession>
<keyword evidence="2" id="KW-0812">Transmembrane</keyword>
<protein>
    <submittedName>
        <fullName evidence="4">Peptidase A24A prepilin type IV</fullName>
    </submittedName>
</protein>
<keyword evidence="2" id="KW-0472">Membrane</keyword>
<dbReference type="InterPro" id="IPR050882">
    <property type="entry name" value="Prepilin_peptidase/N-MTase"/>
</dbReference>
<feature type="transmembrane region" description="Helical" evidence="2">
    <location>
        <begin position="132"/>
        <end position="150"/>
    </location>
</feature>
<name>S7TB41_DESML</name>
<comment type="similarity">
    <text evidence="1">Belongs to the peptidase A24 family.</text>
</comment>
<dbReference type="GO" id="GO:0005886">
    <property type="term" value="C:plasma membrane"/>
    <property type="evidence" value="ECO:0007669"/>
    <property type="project" value="TreeGrafter"/>
</dbReference>
<feature type="domain" description="Prepilin type IV endopeptidase peptidase" evidence="3">
    <location>
        <begin position="14"/>
        <end position="112"/>
    </location>
</feature>
<keyword evidence="2" id="KW-1133">Transmembrane helix</keyword>